<accession>W9G7Z1</accession>
<keyword evidence="2" id="KW-0472">Membrane</keyword>
<gene>
    <name evidence="3" type="ORF">N865_08465</name>
</gene>
<dbReference type="RefSeq" id="WP_034806020.1">
    <property type="nucleotide sequence ID" value="NZ_AWSA01000023.1"/>
</dbReference>
<keyword evidence="4" id="KW-1185">Reference proteome</keyword>
<comment type="caution">
    <text evidence="3">The sequence shown here is derived from an EMBL/GenBank/DDBJ whole genome shotgun (WGS) entry which is preliminary data.</text>
</comment>
<evidence type="ECO:0000313" key="3">
    <source>
        <dbReference type="EMBL" id="EWT01387.1"/>
    </source>
</evidence>
<sequence>MRSLFLLAVNVLGIPLLVFLLRRAMDAWRNPVAFQRQVESLQRIQRITPEMTRARVSLSWMLMLGFLLIFIGQAPVSVWRIATGTSSDQILRHVFWFTAPLVFSGVVMVMAFPWCGWWYWPRWSVPPHQRHQPSPHRQRRAKVRAEREAHRPKR</sequence>
<feature type="compositionally biased region" description="Basic residues" evidence="1">
    <location>
        <begin position="128"/>
        <end position="142"/>
    </location>
</feature>
<dbReference type="STRING" id="1386089.N865_08465"/>
<evidence type="ECO:0000256" key="2">
    <source>
        <dbReference type="SAM" id="Phobius"/>
    </source>
</evidence>
<evidence type="ECO:0000256" key="1">
    <source>
        <dbReference type="SAM" id="MobiDB-lite"/>
    </source>
</evidence>
<protein>
    <submittedName>
        <fullName evidence="3">Uncharacterized protein</fullName>
    </submittedName>
</protein>
<evidence type="ECO:0000313" key="4">
    <source>
        <dbReference type="Proteomes" id="UP000019489"/>
    </source>
</evidence>
<dbReference type="Proteomes" id="UP000019489">
    <property type="component" value="Unassembled WGS sequence"/>
</dbReference>
<reference evidence="3 4" key="1">
    <citation type="submission" date="2013-08" db="EMBL/GenBank/DDBJ databases">
        <title>Intrasporangium oryzae NRRL B-24470.</title>
        <authorList>
            <person name="Liu H."/>
            <person name="Wang G."/>
        </authorList>
    </citation>
    <scope>NUCLEOTIDE SEQUENCE [LARGE SCALE GENOMIC DNA]</scope>
    <source>
        <strain evidence="3 4">NRRL B-24470</strain>
    </source>
</reference>
<dbReference type="EMBL" id="AWSA01000023">
    <property type="protein sequence ID" value="EWT01387.1"/>
    <property type="molecule type" value="Genomic_DNA"/>
</dbReference>
<feature type="transmembrane region" description="Helical" evidence="2">
    <location>
        <begin position="94"/>
        <end position="120"/>
    </location>
</feature>
<keyword evidence="2" id="KW-1133">Transmembrane helix</keyword>
<organism evidence="3 4">
    <name type="scientific">Intrasporangium oryzae NRRL B-24470</name>
    <dbReference type="NCBI Taxonomy" id="1386089"/>
    <lineage>
        <taxon>Bacteria</taxon>
        <taxon>Bacillati</taxon>
        <taxon>Actinomycetota</taxon>
        <taxon>Actinomycetes</taxon>
        <taxon>Micrococcales</taxon>
        <taxon>Intrasporangiaceae</taxon>
        <taxon>Intrasporangium</taxon>
    </lineage>
</organism>
<dbReference type="AlphaFoldDB" id="W9G7Z1"/>
<keyword evidence="2" id="KW-0812">Transmembrane</keyword>
<proteinExistence type="predicted"/>
<feature type="compositionally biased region" description="Basic and acidic residues" evidence="1">
    <location>
        <begin position="143"/>
        <end position="154"/>
    </location>
</feature>
<name>W9G7Z1_9MICO</name>
<feature type="transmembrane region" description="Helical" evidence="2">
    <location>
        <begin position="58"/>
        <end position="82"/>
    </location>
</feature>
<feature type="region of interest" description="Disordered" evidence="1">
    <location>
        <begin position="127"/>
        <end position="154"/>
    </location>
</feature>